<evidence type="ECO:0000256" key="10">
    <source>
        <dbReference type="ARBA" id="ARBA00022989"/>
    </source>
</evidence>
<keyword evidence="4" id="KW-1003">Cell membrane</keyword>
<keyword evidence="7 18" id="KW-0812">Transmembrane</keyword>
<keyword evidence="10 18" id="KW-1133">Transmembrane helix</keyword>
<dbReference type="Proteomes" id="UP001153620">
    <property type="component" value="Chromosome 1"/>
</dbReference>
<dbReference type="GO" id="GO:0036376">
    <property type="term" value="P:sodium ion export across plasma membrane"/>
    <property type="evidence" value="ECO:0007669"/>
    <property type="project" value="TreeGrafter"/>
</dbReference>
<dbReference type="AlphaFoldDB" id="A0A9N9RH65"/>
<dbReference type="PANTHER" id="PTHR11523:SF31">
    <property type="entry name" value="AT04468P-RELATED"/>
    <property type="match status" value="1"/>
</dbReference>
<evidence type="ECO:0000313" key="19">
    <source>
        <dbReference type="EMBL" id="CAG9797880.1"/>
    </source>
</evidence>
<sequence>MPAGQQDQTGEAVPLKTFKRQKSRGSDLVTTTYEFPYMKKPEQKSFGQLLYDREQGKVFGRTPKNWGQLIFFYSIFYACLCALFAICMKGLLSTMDLTSPKWKLGESLIGTNPGLGFRPIAHDVDQGSLIWYDSSNKTQIDYWVDRVDSFLDEVTKSEGKQKICDFGNPPNGNQVCKLDTTKFGDCIKENLYGYGNAAPCIFLKLNRIFGWEPEYYNDIDNLPSDMPTSLVDHIKSLNVTQRDQVWVSCGGEQGMDKELLGPIEYFPKQGFPAYFYPYTNRRGYVSPLVAVKFLRPSVNQIINIECRAWAKNIVYSGSHRDRKGSVHFEIMIDADVE</sequence>
<evidence type="ECO:0000256" key="4">
    <source>
        <dbReference type="ARBA" id="ARBA00022475"/>
    </source>
</evidence>
<evidence type="ECO:0000256" key="17">
    <source>
        <dbReference type="ARBA" id="ARBA00025540"/>
    </source>
</evidence>
<evidence type="ECO:0008006" key="21">
    <source>
        <dbReference type="Google" id="ProtNLM"/>
    </source>
</evidence>
<evidence type="ECO:0000256" key="7">
    <source>
        <dbReference type="ARBA" id="ARBA00022692"/>
    </source>
</evidence>
<keyword evidence="15" id="KW-0325">Glycoprotein</keyword>
<dbReference type="InterPro" id="IPR038702">
    <property type="entry name" value="Na/K_ATPase_sub_beta_sf"/>
</dbReference>
<comment type="function">
    <text evidence="17">This is the non-catalytic component of the active enzyme, which catalyzes the hydrolysis of ATP coupled with the exchange of Na(+) and K(+) ions across the plasma membrane. The beta subunit regulates, through assembly of alpha/beta heterodimers, the number of sodium pumps transported to the plasma membrane.</text>
</comment>
<dbReference type="Pfam" id="PF00287">
    <property type="entry name" value="Na_K-ATPase"/>
    <property type="match status" value="1"/>
</dbReference>
<reference evidence="19" key="1">
    <citation type="submission" date="2022-01" db="EMBL/GenBank/DDBJ databases">
        <authorList>
            <person name="King R."/>
        </authorList>
    </citation>
    <scope>NUCLEOTIDE SEQUENCE</scope>
</reference>
<keyword evidence="9" id="KW-0735">Signal-anchor</keyword>
<keyword evidence="16" id="KW-0739">Sodium transport</keyword>
<dbReference type="GO" id="GO:0001671">
    <property type="term" value="F:ATPase activator activity"/>
    <property type="evidence" value="ECO:0007669"/>
    <property type="project" value="UniProtKB-ARBA"/>
</dbReference>
<dbReference type="OrthoDB" id="5912413at2759"/>
<evidence type="ECO:0000256" key="3">
    <source>
        <dbReference type="ARBA" id="ARBA00022448"/>
    </source>
</evidence>
<dbReference type="GO" id="GO:0005890">
    <property type="term" value="C:sodium:potassium-exchanging ATPase complex"/>
    <property type="evidence" value="ECO:0007669"/>
    <property type="project" value="InterPro"/>
</dbReference>
<dbReference type="GO" id="GO:0030007">
    <property type="term" value="P:intracellular potassium ion homeostasis"/>
    <property type="evidence" value="ECO:0007669"/>
    <property type="project" value="TreeGrafter"/>
</dbReference>
<keyword evidence="12" id="KW-0406">Ion transport</keyword>
<evidence type="ECO:0000256" key="9">
    <source>
        <dbReference type="ARBA" id="ARBA00022968"/>
    </source>
</evidence>
<name>A0A9N9RH65_9DIPT</name>
<dbReference type="EMBL" id="OU895877">
    <property type="protein sequence ID" value="CAG9797880.1"/>
    <property type="molecule type" value="Genomic_DNA"/>
</dbReference>
<reference evidence="19" key="2">
    <citation type="submission" date="2022-10" db="EMBL/GenBank/DDBJ databases">
        <authorList>
            <consortium name="ENA_rothamsted_submissions"/>
            <consortium name="culmorum"/>
            <person name="King R."/>
        </authorList>
    </citation>
    <scope>NUCLEOTIDE SEQUENCE</scope>
</reference>
<evidence type="ECO:0000256" key="15">
    <source>
        <dbReference type="ARBA" id="ARBA00023180"/>
    </source>
</evidence>
<comment type="similarity">
    <text evidence="2">Belongs to the X(+)/potassium ATPases subunit beta family.</text>
</comment>
<evidence type="ECO:0000256" key="6">
    <source>
        <dbReference type="ARBA" id="ARBA00022607"/>
    </source>
</evidence>
<evidence type="ECO:0000256" key="13">
    <source>
        <dbReference type="ARBA" id="ARBA00023136"/>
    </source>
</evidence>
<keyword evidence="3" id="KW-0813">Transport</keyword>
<gene>
    <name evidence="19" type="ORF">CHIRRI_LOCUS866</name>
</gene>
<evidence type="ECO:0000256" key="8">
    <source>
        <dbReference type="ARBA" id="ARBA00022958"/>
    </source>
</evidence>
<evidence type="ECO:0000256" key="5">
    <source>
        <dbReference type="ARBA" id="ARBA00022538"/>
    </source>
</evidence>
<evidence type="ECO:0000256" key="18">
    <source>
        <dbReference type="SAM" id="Phobius"/>
    </source>
</evidence>
<dbReference type="InterPro" id="IPR000402">
    <property type="entry name" value="Na/K_ATPase_sub_beta"/>
</dbReference>
<evidence type="ECO:0000313" key="20">
    <source>
        <dbReference type="Proteomes" id="UP001153620"/>
    </source>
</evidence>
<evidence type="ECO:0000256" key="16">
    <source>
        <dbReference type="ARBA" id="ARBA00023201"/>
    </source>
</evidence>
<dbReference type="FunFam" id="2.60.40.1660:FF:000004">
    <property type="entry name" value="sodium/potassium-transporting ATPase subunit beta-2"/>
    <property type="match status" value="1"/>
</dbReference>
<dbReference type="Gene3D" id="2.60.40.1660">
    <property type="entry name" value="Na, k-atpase alpha subunit"/>
    <property type="match status" value="1"/>
</dbReference>
<feature type="transmembrane region" description="Helical" evidence="18">
    <location>
        <begin position="70"/>
        <end position="92"/>
    </location>
</feature>
<evidence type="ECO:0000256" key="1">
    <source>
        <dbReference type="ARBA" id="ARBA00004401"/>
    </source>
</evidence>
<evidence type="ECO:0000256" key="12">
    <source>
        <dbReference type="ARBA" id="ARBA00023065"/>
    </source>
</evidence>
<evidence type="ECO:0000256" key="2">
    <source>
        <dbReference type="ARBA" id="ARBA00005876"/>
    </source>
</evidence>
<keyword evidence="13 18" id="KW-0472">Membrane</keyword>
<accession>A0A9N9RH65</accession>
<evidence type="ECO:0000256" key="14">
    <source>
        <dbReference type="ARBA" id="ARBA00023157"/>
    </source>
</evidence>
<dbReference type="GO" id="GO:0006883">
    <property type="term" value="P:intracellular sodium ion homeostasis"/>
    <property type="evidence" value="ECO:0007669"/>
    <property type="project" value="TreeGrafter"/>
</dbReference>
<keyword evidence="20" id="KW-1185">Reference proteome</keyword>
<proteinExistence type="inferred from homology"/>
<protein>
    <recommendedName>
        <fullName evidence="21">Sodium/potassium-transporting ATPase subunit beta-2</fullName>
    </recommendedName>
</protein>
<keyword evidence="8" id="KW-0630">Potassium</keyword>
<keyword evidence="6" id="KW-0740">Sodium/potassium transport</keyword>
<keyword evidence="5" id="KW-0633">Potassium transport</keyword>
<keyword evidence="11" id="KW-0915">Sodium</keyword>
<keyword evidence="14" id="KW-1015">Disulfide bond</keyword>
<comment type="subcellular location">
    <subcellularLocation>
        <location evidence="1">Cell membrane</location>
        <topology evidence="1">Single-pass type II membrane protein</topology>
    </subcellularLocation>
</comment>
<evidence type="ECO:0000256" key="11">
    <source>
        <dbReference type="ARBA" id="ARBA00023053"/>
    </source>
</evidence>
<dbReference type="PANTHER" id="PTHR11523">
    <property type="entry name" value="SODIUM/POTASSIUM-DEPENDENT ATPASE BETA SUBUNIT"/>
    <property type="match status" value="1"/>
</dbReference>
<dbReference type="GO" id="GO:1990573">
    <property type="term" value="P:potassium ion import across plasma membrane"/>
    <property type="evidence" value="ECO:0007669"/>
    <property type="project" value="TreeGrafter"/>
</dbReference>
<organism evidence="19 20">
    <name type="scientific">Chironomus riparius</name>
    <dbReference type="NCBI Taxonomy" id="315576"/>
    <lineage>
        <taxon>Eukaryota</taxon>
        <taxon>Metazoa</taxon>
        <taxon>Ecdysozoa</taxon>
        <taxon>Arthropoda</taxon>
        <taxon>Hexapoda</taxon>
        <taxon>Insecta</taxon>
        <taxon>Pterygota</taxon>
        <taxon>Neoptera</taxon>
        <taxon>Endopterygota</taxon>
        <taxon>Diptera</taxon>
        <taxon>Nematocera</taxon>
        <taxon>Chironomoidea</taxon>
        <taxon>Chironomidae</taxon>
        <taxon>Chironominae</taxon>
        <taxon>Chironomus</taxon>
    </lineage>
</organism>